<protein>
    <submittedName>
        <fullName evidence="1">Uncharacterized protein</fullName>
    </submittedName>
</protein>
<dbReference type="RefSeq" id="WP_148309009.1">
    <property type="nucleotide sequence ID" value="NZ_CP009122.1"/>
</dbReference>
<dbReference type="STRING" id="1515612.SKP52_02780"/>
<dbReference type="AlphaFoldDB" id="A0A0A7PBL1"/>
<evidence type="ECO:0000313" key="2">
    <source>
        <dbReference type="Proteomes" id="UP000030907"/>
    </source>
</evidence>
<dbReference type="Proteomes" id="UP000030907">
    <property type="component" value="Chromosome"/>
</dbReference>
<dbReference type="EMBL" id="CP009122">
    <property type="protein sequence ID" value="AJA07486.1"/>
    <property type="molecule type" value="Genomic_DNA"/>
</dbReference>
<evidence type="ECO:0000313" key="1">
    <source>
        <dbReference type="EMBL" id="AJA07486.1"/>
    </source>
</evidence>
<reference evidence="1 2" key="1">
    <citation type="journal article" date="2015" name="Int. J. Syst. Evol. Microbiol.">
        <title>Description of Sphingopyxis fribergensis sp. nov. - a soil bacterium with the ability to degrade styrene and phenylacetic acid.</title>
        <authorList>
            <person name="Oelschlagel M."/>
            <person name="Ruckert C."/>
            <person name="Kalinowski J."/>
            <person name="Schmidt G."/>
            <person name="Schlomann M."/>
            <person name="Tischler D."/>
        </authorList>
    </citation>
    <scope>NUCLEOTIDE SEQUENCE [LARGE SCALE GENOMIC DNA]</scope>
    <source>
        <strain evidence="1 2">Kp5.2</strain>
    </source>
</reference>
<accession>A0A0A7PBL1</accession>
<gene>
    <name evidence="1" type="ORF">SKP52_02780</name>
</gene>
<name>A0A0A7PBL1_9SPHN</name>
<dbReference type="KEGG" id="sphk:SKP52_02780"/>
<organism evidence="1 2">
    <name type="scientific">Sphingopyxis fribergensis</name>
    <dbReference type="NCBI Taxonomy" id="1515612"/>
    <lineage>
        <taxon>Bacteria</taxon>
        <taxon>Pseudomonadati</taxon>
        <taxon>Pseudomonadota</taxon>
        <taxon>Alphaproteobacteria</taxon>
        <taxon>Sphingomonadales</taxon>
        <taxon>Sphingomonadaceae</taxon>
        <taxon>Sphingopyxis</taxon>
    </lineage>
</organism>
<dbReference type="HOGENOM" id="CLU_2901893_0_0_5"/>
<proteinExistence type="predicted"/>
<sequence>MTTERVYHEIAELDDPDGPPWAVVAIYPDRPNGNGCVGIVKSLHTVHADAQLAVDAYRSGIQ</sequence>
<keyword evidence="2" id="KW-1185">Reference proteome</keyword>